<feature type="domain" description="PKD" evidence="2">
    <location>
        <begin position="611"/>
        <end position="683"/>
    </location>
</feature>
<dbReference type="Pfam" id="PF22352">
    <property type="entry name" value="K319L-like_PKD"/>
    <property type="match status" value="1"/>
</dbReference>
<dbReference type="SUPFAM" id="SSF48726">
    <property type="entry name" value="Immunoglobulin"/>
    <property type="match status" value="1"/>
</dbReference>
<proteinExistence type="predicted"/>
<sequence>MSSQLGGALMRRTAGGPREGVGSPRRRRLLSAVAAIALAGSLAPVANNAANGAVAPLVAPAINPVVASSTQFDITGFIQTATVDTPGDPHSGGVLTVNGHTIVIPKETVVILPASALTWQELFTHAPAPYAGSTPPQTGMALADTPKPLTTYEVHVVGNRVINASGDRYIAGLVHIAQQDLNNGAGYVNFIDYTTGELEVGGKSGVAGTGTRVRINDPAIAGSTTSGRYGRAATPDDRFQVDQDNPTILAETGFPMCIPRSAPTTTNDDALCPQSNRPVYTGTDTSGITPQPALPALGAAYTMFRMDSPADVDANPSTCPRGTCADPRKQAPFEIGDYVTFAGNLIQDGGANGGQYISAHTIVASLGIYTQPGVDPAYVSVDVSLIGTGGLTVFGAGEAAVRTRFEGMSTDETRLVRLYGIDINPITGATSDREWGTVMPDPGPPGGAVRGRWRFRPPCTATVATQKACTPPPAGQFIPPTREVRAVVDGDSQFKPGTIEANPNSQVPGTPGARTAANGIYYGQYHAPIGEYIFPENVPGTPVPENNFNTIGFLAYGGYQSLTGTPAGVLDPWPSDVAPPAVVCATPTLNGAPFSVANGGTVKLSGSIPAGSSAPVTLQWTAGTSVGGTNLNGALTGASTTTPTFNASTVAPGTYNVRFAASNPCGVATVDTTIQVTATPAPTIAPIQNQTVTAGNLVTISATSNALPAPTWAWAKVSGPASPALSQTPAAATPSATSQLKFTPTVAGTYVYSVAATNSNGTSSTTNMTVTVTAAVPTNITLTPVEYRTSKQRLVITATSTDATVSSMRLLPYLTESGTTFDPATLGAANLTVSLVAPGSFTVTAVGAPPPACNLGGTYATPCAQSPITVKALNAAGTVIGTSPPSKLDKIRQ</sequence>
<dbReference type="InterPro" id="IPR036179">
    <property type="entry name" value="Ig-like_dom_sf"/>
</dbReference>
<dbReference type="RefSeq" id="WP_386052512.1">
    <property type="nucleotide sequence ID" value="NZ_JBHTKH010000005.1"/>
</dbReference>
<protein>
    <submittedName>
        <fullName evidence="3">PKD domain-containing protein</fullName>
    </submittedName>
</protein>
<dbReference type="PROSITE" id="PS50093">
    <property type="entry name" value="PKD"/>
    <property type="match status" value="1"/>
</dbReference>
<evidence type="ECO:0000256" key="1">
    <source>
        <dbReference type="SAM" id="MobiDB-lite"/>
    </source>
</evidence>
<organism evidence="3 4">
    <name type="scientific">Terrabacter terrigena</name>
    <dbReference type="NCBI Taxonomy" id="574718"/>
    <lineage>
        <taxon>Bacteria</taxon>
        <taxon>Bacillati</taxon>
        <taxon>Actinomycetota</taxon>
        <taxon>Actinomycetes</taxon>
        <taxon>Micrococcales</taxon>
        <taxon>Intrasporangiaceae</taxon>
        <taxon>Terrabacter</taxon>
    </lineage>
</organism>
<reference evidence="4" key="1">
    <citation type="journal article" date="2019" name="Int. J. Syst. Evol. Microbiol.">
        <title>The Global Catalogue of Microorganisms (GCM) 10K type strain sequencing project: providing services to taxonomists for standard genome sequencing and annotation.</title>
        <authorList>
            <consortium name="The Broad Institute Genomics Platform"/>
            <consortium name="The Broad Institute Genome Sequencing Center for Infectious Disease"/>
            <person name="Wu L."/>
            <person name="Ma J."/>
        </authorList>
    </citation>
    <scope>NUCLEOTIDE SEQUENCE [LARGE SCALE GENOMIC DNA]</scope>
    <source>
        <strain evidence="4">CCUG 57508</strain>
    </source>
</reference>
<dbReference type="PROSITE" id="PS51318">
    <property type="entry name" value="TAT"/>
    <property type="match status" value="1"/>
</dbReference>
<dbReference type="Gene3D" id="2.60.40.10">
    <property type="entry name" value="Immunoglobulins"/>
    <property type="match status" value="1"/>
</dbReference>
<gene>
    <name evidence="3" type="ORF">ACFQ2V_09840</name>
</gene>
<comment type="caution">
    <text evidence="3">The sequence shown here is derived from an EMBL/GenBank/DDBJ whole genome shotgun (WGS) entry which is preliminary data.</text>
</comment>
<name>A0ABW3MYV1_9MICO</name>
<dbReference type="EMBL" id="JBHTKH010000005">
    <property type="protein sequence ID" value="MFD1054605.1"/>
    <property type="molecule type" value="Genomic_DNA"/>
</dbReference>
<dbReference type="Proteomes" id="UP001597046">
    <property type="component" value="Unassembled WGS sequence"/>
</dbReference>
<evidence type="ECO:0000313" key="4">
    <source>
        <dbReference type="Proteomes" id="UP001597046"/>
    </source>
</evidence>
<feature type="region of interest" description="Disordered" evidence="1">
    <location>
        <begin position="1"/>
        <end position="24"/>
    </location>
</feature>
<dbReference type="Pfam" id="PF00801">
    <property type="entry name" value="PKD"/>
    <property type="match status" value="1"/>
</dbReference>
<evidence type="ECO:0000259" key="2">
    <source>
        <dbReference type="PROSITE" id="PS50093"/>
    </source>
</evidence>
<accession>A0ABW3MYV1</accession>
<dbReference type="InterPro" id="IPR000601">
    <property type="entry name" value="PKD_dom"/>
</dbReference>
<keyword evidence="4" id="KW-1185">Reference proteome</keyword>
<evidence type="ECO:0000313" key="3">
    <source>
        <dbReference type="EMBL" id="MFD1054605.1"/>
    </source>
</evidence>
<dbReference type="InterPro" id="IPR006311">
    <property type="entry name" value="TAT_signal"/>
</dbReference>
<dbReference type="InterPro" id="IPR013783">
    <property type="entry name" value="Ig-like_fold"/>
</dbReference>